<dbReference type="RefSeq" id="WP_113866866.1">
    <property type="nucleotide sequence ID" value="NZ_AGJP01000001.1"/>
</dbReference>
<sequence>MGRKSTIHKLPNDVRSHIERRLREDALTLDELIADIRQHFPNADDTPSRSALGRYKQSFEQVVSRMREQDQMARLLVSELGENPDEKAGALMVQAVTTLTTHATFAAQAEENPDIDTVRHLARAAKDVLQARKASLDERKEIERTARERLLQEQQENLEHVASAQGLSEEQVQFWRERVLGIK</sequence>
<reference evidence="1 2" key="1">
    <citation type="submission" date="2018-06" db="EMBL/GenBank/DDBJ databases">
        <title>Genomic Encyclopedia of Type Strains, Phase IV (KMG-IV): sequencing the most valuable type-strain genomes for metagenomic binning, comparative biology and taxonomic classification.</title>
        <authorList>
            <person name="Goeker M."/>
        </authorList>
    </citation>
    <scope>NUCLEOTIDE SEQUENCE [LARGE SCALE GENOMIC DNA]</scope>
    <source>
        <strain evidence="1 2">DSM 30166</strain>
    </source>
</reference>
<dbReference type="Proteomes" id="UP000253046">
    <property type="component" value="Unassembled WGS sequence"/>
</dbReference>
<dbReference type="AlphaFoldDB" id="A0A366I622"/>
<comment type="caution">
    <text evidence="1">The sequence shown here is derived from an EMBL/GenBank/DDBJ whole genome shotgun (WGS) entry which is preliminary data.</text>
</comment>
<gene>
    <name evidence="1" type="ORF">DES54_11850</name>
</gene>
<keyword evidence="2" id="KW-1185">Reference proteome</keyword>
<organism evidence="1 2">
    <name type="scientific">Brenneria salicis ATCC 15712 = DSM 30166</name>
    <dbReference type="NCBI Taxonomy" id="714314"/>
    <lineage>
        <taxon>Bacteria</taxon>
        <taxon>Pseudomonadati</taxon>
        <taxon>Pseudomonadota</taxon>
        <taxon>Gammaproteobacteria</taxon>
        <taxon>Enterobacterales</taxon>
        <taxon>Pectobacteriaceae</taxon>
        <taxon>Brenneria</taxon>
    </lineage>
</organism>
<proteinExistence type="predicted"/>
<protein>
    <submittedName>
        <fullName evidence="1">Uncharacterized protein DUF3486</fullName>
    </submittedName>
</protein>
<dbReference type="InterPro" id="IPR021874">
    <property type="entry name" value="Phage_Mu_Gp27"/>
</dbReference>
<name>A0A366I622_9GAMM</name>
<evidence type="ECO:0000313" key="2">
    <source>
        <dbReference type="Proteomes" id="UP000253046"/>
    </source>
</evidence>
<accession>A0A366I622</accession>
<dbReference type="OrthoDB" id="371328at2"/>
<dbReference type="Pfam" id="PF11985">
    <property type="entry name" value="Phage_Mu_Gp27"/>
    <property type="match status" value="1"/>
</dbReference>
<evidence type="ECO:0000313" key="1">
    <source>
        <dbReference type="EMBL" id="RBP62179.1"/>
    </source>
</evidence>
<dbReference type="EMBL" id="QNRY01000018">
    <property type="protein sequence ID" value="RBP62179.1"/>
    <property type="molecule type" value="Genomic_DNA"/>
</dbReference>